<accession>A0A9X3S806</accession>
<dbReference type="RefSeq" id="WP_270045789.1">
    <property type="nucleotide sequence ID" value="NZ_JAPDOD010000068.1"/>
</dbReference>
<dbReference type="EMBL" id="JAPDOD010000068">
    <property type="protein sequence ID" value="MDA0166531.1"/>
    <property type="molecule type" value="Genomic_DNA"/>
</dbReference>
<name>A0A9X3S806_9ACTN</name>
<dbReference type="Proteomes" id="UP001149140">
    <property type="component" value="Unassembled WGS sequence"/>
</dbReference>
<proteinExistence type="predicted"/>
<gene>
    <name evidence="1" type="ORF">OM076_40080</name>
</gene>
<dbReference type="AlphaFoldDB" id="A0A9X3S806"/>
<organism evidence="1 2">
    <name type="scientific">Solirubrobacter ginsenosidimutans</name>
    <dbReference type="NCBI Taxonomy" id="490573"/>
    <lineage>
        <taxon>Bacteria</taxon>
        <taxon>Bacillati</taxon>
        <taxon>Actinomycetota</taxon>
        <taxon>Thermoleophilia</taxon>
        <taxon>Solirubrobacterales</taxon>
        <taxon>Solirubrobacteraceae</taxon>
        <taxon>Solirubrobacter</taxon>
    </lineage>
</organism>
<sequence>MPAASSQDARLADAEIRAVVVRLARPDGDGGAVIERAAMMAEGALASSIEEWVLAHGGEPEAPVITASGPGLYRVRPDGPLAARRPPRRYVLPAHALTESE</sequence>
<keyword evidence="2" id="KW-1185">Reference proteome</keyword>
<comment type="caution">
    <text evidence="1">The sequence shown here is derived from an EMBL/GenBank/DDBJ whole genome shotgun (WGS) entry which is preliminary data.</text>
</comment>
<reference evidence="1" key="1">
    <citation type="submission" date="2022-10" db="EMBL/GenBank/DDBJ databases">
        <title>The WGS of Solirubrobacter ginsenosidimutans DSM 21036.</title>
        <authorList>
            <person name="Jiang Z."/>
        </authorList>
    </citation>
    <scope>NUCLEOTIDE SEQUENCE</scope>
    <source>
        <strain evidence="1">DSM 21036</strain>
    </source>
</reference>
<evidence type="ECO:0000313" key="1">
    <source>
        <dbReference type="EMBL" id="MDA0166531.1"/>
    </source>
</evidence>
<protein>
    <submittedName>
        <fullName evidence="1">Uncharacterized protein</fullName>
    </submittedName>
</protein>
<evidence type="ECO:0000313" key="2">
    <source>
        <dbReference type="Proteomes" id="UP001149140"/>
    </source>
</evidence>